<evidence type="ECO:0000256" key="1">
    <source>
        <dbReference type="SAM" id="MobiDB-lite"/>
    </source>
</evidence>
<dbReference type="VEuPathDB" id="FungiDB:FOC1_g10002070"/>
<name>N4TQS7_FUSC1</name>
<feature type="region of interest" description="Disordered" evidence="1">
    <location>
        <begin position="583"/>
        <end position="624"/>
    </location>
</feature>
<reference evidence="3" key="1">
    <citation type="submission" date="2012-09" db="EMBL/GenBank/DDBJ databases">
        <title>Genome sequencing and comparative transcriptomics of race 1 and race 4 of banana pathogen: Fusarium oxysporum f. sp. cubense.</title>
        <authorList>
            <person name="Fang X."/>
            <person name="Huang J."/>
        </authorList>
    </citation>
    <scope>NUCLEOTIDE SEQUENCE [LARGE SCALE GENOMIC DNA]</scope>
    <source>
        <strain evidence="3">race 1</strain>
    </source>
</reference>
<sequence>MRLVYQIQISPKRFSGSAVAESPNQDHNRVESDPNVNGEDLSFSQKLSGFADDNIGDAIGHQVQSLDSYKRRLHSYKTREDIAMELVFKPVTQQDSDTRINTALDTKENSAIRIRVLNVDVHKGRDTCPFRSWDNGHETSDQASIQRLSKLGDQPAFTHDPRRRVPLQWDIPHYPEIDDLGHAQSPGHENHPTSKSLEHRKAVLNSFDWRNKILLELEEPPFLAPVATAKSIMKQLLDPEIEEHCIEGFRSSEVVQLVDTYKLLRDDQTCGLRLLYDQAIDEKDRHAPTDRIDCIRWVCYYNPIMTRALELAYKYCRDDKERLVVYVEDPWIQCIAVALFVVAGFNVGSIRSSDTGEEQFKIMDQWKNKASGLEILVANVDTKVREVNAHTDCTKGLLLNWTLDPERMLKIINNMGSSNQKKQSIFHMLKVADTYHDVIERVCCTKWLPEWMTGVVREICIFELIKSTWHQQFNRYAWVLACDLKGHDFEYHDPECRQLDHVFSMVAKLMLHHPEDKEFWVESMPILMELSFHFKDAFDKSDGLECRLSLTTEQMRKSFLPIFKGIKNAWAVLDDEQASERREMLQRGLETRAKGHGTVAQGGEKRKAGDDGEGGAKKQKTSTA</sequence>
<organism evidence="2 3">
    <name type="scientific">Fusarium oxysporum f. sp. cubense (strain race 1)</name>
    <name type="common">Panama disease fungus</name>
    <dbReference type="NCBI Taxonomy" id="1229664"/>
    <lineage>
        <taxon>Eukaryota</taxon>
        <taxon>Fungi</taxon>
        <taxon>Dikarya</taxon>
        <taxon>Ascomycota</taxon>
        <taxon>Pezizomycotina</taxon>
        <taxon>Sordariomycetes</taxon>
        <taxon>Hypocreomycetidae</taxon>
        <taxon>Hypocreales</taxon>
        <taxon>Nectriaceae</taxon>
        <taxon>Fusarium</taxon>
        <taxon>Fusarium oxysporum species complex</taxon>
    </lineage>
</organism>
<protein>
    <submittedName>
        <fullName evidence="2">Uncharacterized protein</fullName>
    </submittedName>
</protein>
<reference evidence="3" key="2">
    <citation type="journal article" date="2014" name="PLoS ONE">
        <title>Genome and Transcriptome Analysis of the Fungal Pathogen Fusarium oxysporum f. sp. cubense Causing Banana Vascular Wilt Disease.</title>
        <authorList>
            <person name="Guo L."/>
            <person name="Han L."/>
            <person name="Yang L."/>
            <person name="Zeng H."/>
            <person name="Fan D."/>
            <person name="Zhu Y."/>
            <person name="Feng Y."/>
            <person name="Wang G."/>
            <person name="Peng C."/>
            <person name="Jiang X."/>
            <person name="Zhou D."/>
            <person name="Ni P."/>
            <person name="Liang C."/>
            <person name="Liu L."/>
            <person name="Wang J."/>
            <person name="Mao C."/>
            <person name="Fang X."/>
            <person name="Peng M."/>
            <person name="Huang J."/>
        </authorList>
    </citation>
    <scope>NUCLEOTIDE SEQUENCE [LARGE SCALE GENOMIC DNA]</scope>
    <source>
        <strain evidence="3">race 1</strain>
    </source>
</reference>
<accession>N4TQS7</accession>
<gene>
    <name evidence="2" type="ORF">FOC1_g10002070</name>
</gene>
<dbReference type="EMBL" id="KB730465">
    <property type="protein sequence ID" value="ENH65948.1"/>
    <property type="molecule type" value="Genomic_DNA"/>
</dbReference>
<evidence type="ECO:0000313" key="2">
    <source>
        <dbReference type="EMBL" id="ENH65948.1"/>
    </source>
</evidence>
<feature type="compositionally biased region" description="Basic and acidic residues" evidence="1">
    <location>
        <begin position="583"/>
        <end position="593"/>
    </location>
</feature>
<feature type="compositionally biased region" description="Basic and acidic residues" evidence="1">
    <location>
        <begin position="603"/>
        <end position="616"/>
    </location>
</feature>
<evidence type="ECO:0000313" key="3">
    <source>
        <dbReference type="Proteomes" id="UP000016928"/>
    </source>
</evidence>
<dbReference type="STRING" id="1229664.N4TQS7"/>
<dbReference type="OrthoDB" id="4986691at2759"/>
<feature type="region of interest" description="Disordered" evidence="1">
    <location>
        <begin position="15"/>
        <end position="38"/>
    </location>
</feature>
<dbReference type="HOGENOM" id="CLU_438067_0_0_1"/>
<dbReference type="AlphaFoldDB" id="N4TQS7"/>
<dbReference type="Proteomes" id="UP000016928">
    <property type="component" value="Unassembled WGS sequence"/>
</dbReference>
<proteinExistence type="predicted"/>
<dbReference type="OMA" id="EFWVESM"/>